<evidence type="ECO:0000313" key="2">
    <source>
        <dbReference type="EMBL" id="CEM31680.1"/>
    </source>
</evidence>
<dbReference type="EMBL" id="CDMZ01001380">
    <property type="protein sequence ID" value="CEM31680.1"/>
    <property type="molecule type" value="Genomic_DNA"/>
</dbReference>
<reference evidence="2" key="1">
    <citation type="submission" date="2014-11" db="EMBL/GenBank/DDBJ databases">
        <authorList>
            <person name="Otto D Thomas"/>
            <person name="Naeem Raeece"/>
        </authorList>
    </citation>
    <scope>NUCLEOTIDE SEQUENCE</scope>
</reference>
<accession>A0A0G4GNB5</accession>
<dbReference type="VEuPathDB" id="CryptoDB:Cvel_4952"/>
<feature type="compositionally biased region" description="Polar residues" evidence="1">
    <location>
        <begin position="124"/>
        <end position="140"/>
    </location>
</feature>
<proteinExistence type="predicted"/>
<dbReference type="PhylomeDB" id="A0A0G4GNB5"/>
<feature type="compositionally biased region" description="Basic and acidic residues" evidence="1">
    <location>
        <begin position="143"/>
        <end position="167"/>
    </location>
</feature>
<feature type="region of interest" description="Disordered" evidence="1">
    <location>
        <begin position="107"/>
        <end position="213"/>
    </location>
</feature>
<name>A0A0G4GNB5_9ALVE</name>
<feature type="compositionally biased region" description="Basic residues" evidence="1">
    <location>
        <begin position="343"/>
        <end position="357"/>
    </location>
</feature>
<feature type="compositionally biased region" description="Basic and acidic residues" evidence="1">
    <location>
        <begin position="301"/>
        <end position="326"/>
    </location>
</feature>
<gene>
    <name evidence="2" type="ORF">Cvel_4952</name>
</gene>
<dbReference type="AlphaFoldDB" id="A0A0G4GNB5"/>
<feature type="region of interest" description="Disordered" evidence="1">
    <location>
        <begin position="301"/>
        <end position="357"/>
    </location>
</feature>
<evidence type="ECO:0000256" key="1">
    <source>
        <dbReference type="SAM" id="MobiDB-lite"/>
    </source>
</evidence>
<sequence length="357" mass="39938">MARGISITRAKTYSKVLRTSQWKKTFGSDPPYHFLCEDVGVLRTAESGIELPGSEVVWLYEENKNLAVVTRKQPNRDVWDIIHTHPYYVKPVKTGIVACWGGPEWVPESNESQQQQRYAIPPSSEESSQNAGGCLNNQAPAQGERDGDREGRDESPDGRDHEPKHSDDEDSLFGENFLASDALTGGQLGGNNKHTQGGGPPGADLGDEPPADNVFFLAPPHDCFYLGLDPEHPLRVPDDFKQGSTQTLALLEEVERGDFDEACRDEWLKNIVGKGVLGRVVDRNEVDSVMRMGWRLTWKEKETKQAEKEKEENRQKEGKAGIDRQSGRQADGSQGDREAQQPRKYKGRKGRMKKNEP</sequence>
<protein>
    <submittedName>
        <fullName evidence="2">Uncharacterized protein</fullName>
    </submittedName>
</protein>
<organism evidence="2">
    <name type="scientific">Chromera velia CCMP2878</name>
    <dbReference type="NCBI Taxonomy" id="1169474"/>
    <lineage>
        <taxon>Eukaryota</taxon>
        <taxon>Sar</taxon>
        <taxon>Alveolata</taxon>
        <taxon>Colpodellida</taxon>
        <taxon>Chromeraceae</taxon>
        <taxon>Chromera</taxon>
    </lineage>
</organism>